<dbReference type="AlphaFoldDB" id="A0A448YW99"/>
<dbReference type="EMBL" id="CAACVS010000017">
    <property type="protein sequence ID" value="VEU34060.1"/>
    <property type="molecule type" value="Genomic_DNA"/>
</dbReference>
<dbReference type="Proteomes" id="UP000291116">
    <property type="component" value="Unassembled WGS sequence"/>
</dbReference>
<reference evidence="2 3" key="1">
    <citation type="submission" date="2019-01" db="EMBL/GenBank/DDBJ databases">
        <authorList>
            <person name="Ferrante I. M."/>
        </authorList>
    </citation>
    <scope>NUCLEOTIDE SEQUENCE [LARGE SCALE GENOMIC DNA]</scope>
    <source>
        <strain evidence="2 3">B856</strain>
    </source>
</reference>
<sequence length="172" mass="18259">MLAAITTEIDPRATEDWTGPHPRPSLAAGAKPVSISWKFALKAKMLSIGTRTSTESRLQRTAELDDLVRSAFSSSSRTESPSSSSSSSSSSSPPPPGSSRKYRIAAMAVRLQATIISPTELRLSSLQCVPMGTSTLATRMLTPGPTAIPRIRQSESSEFTAVCFLAGTDRAT</sequence>
<feature type="region of interest" description="Disordered" evidence="1">
    <location>
        <begin position="1"/>
        <end position="30"/>
    </location>
</feature>
<organism evidence="2 3">
    <name type="scientific">Pseudo-nitzschia multistriata</name>
    <dbReference type="NCBI Taxonomy" id="183589"/>
    <lineage>
        <taxon>Eukaryota</taxon>
        <taxon>Sar</taxon>
        <taxon>Stramenopiles</taxon>
        <taxon>Ochrophyta</taxon>
        <taxon>Bacillariophyta</taxon>
        <taxon>Bacillariophyceae</taxon>
        <taxon>Bacillariophycidae</taxon>
        <taxon>Bacillariales</taxon>
        <taxon>Bacillariaceae</taxon>
        <taxon>Pseudo-nitzschia</taxon>
    </lineage>
</organism>
<keyword evidence="3" id="KW-1185">Reference proteome</keyword>
<protein>
    <submittedName>
        <fullName evidence="2">Uncharacterized protein</fullName>
    </submittedName>
</protein>
<name>A0A448YW99_9STRA</name>
<feature type="compositionally biased region" description="Low complexity" evidence="1">
    <location>
        <begin position="70"/>
        <end position="91"/>
    </location>
</feature>
<evidence type="ECO:0000256" key="1">
    <source>
        <dbReference type="SAM" id="MobiDB-lite"/>
    </source>
</evidence>
<accession>A0A448YW99</accession>
<feature type="region of interest" description="Disordered" evidence="1">
    <location>
        <begin position="69"/>
        <end position="100"/>
    </location>
</feature>
<proteinExistence type="predicted"/>
<evidence type="ECO:0000313" key="3">
    <source>
        <dbReference type="Proteomes" id="UP000291116"/>
    </source>
</evidence>
<gene>
    <name evidence="2" type="ORF">PSNMU_V1.4_AUG-EV-PASAV3_0007520</name>
</gene>
<evidence type="ECO:0000313" key="2">
    <source>
        <dbReference type="EMBL" id="VEU34060.1"/>
    </source>
</evidence>